<dbReference type="OrthoDB" id="9805070at2"/>
<dbReference type="STRING" id="571298.SAMN04488026_1001258"/>
<dbReference type="PANTHER" id="PTHR21666:SF270">
    <property type="entry name" value="MUREIN HYDROLASE ACTIVATOR ENVC"/>
    <property type="match status" value="1"/>
</dbReference>
<gene>
    <name evidence="5" type="ORF">SAMN04488026_1001258</name>
</gene>
<protein>
    <submittedName>
        <fullName evidence="5">Murein DD-endopeptidase MepM and murein hydrolase activator NlpD, contain LysM domain</fullName>
    </submittedName>
</protein>
<dbReference type="InterPro" id="IPR011055">
    <property type="entry name" value="Dup_hybrid_motif"/>
</dbReference>
<keyword evidence="2" id="KW-0812">Transmembrane</keyword>
<accession>A0A1G8J9A2</accession>
<dbReference type="Pfam" id="PF01551">
    <property type="entry name" value="Peptidase_M23"/>
    <property type="match status" value="1"/>
</dbReference>
<dbReference type="Gene3D" id="2.70.70.10">
    <property type="entry name" value="Glucose Permease (Domain IIA)"/>
    <property type="match status" value="1"/>
</dbReference>
<dbReference type="CDD" id="cd12797">
    <property type="entry name" value="M23_peptidase"/>
    <property type="match status" value="1"/>
</dbReference>
<dbReference type="SUPFAM" id="SSF51261">
    <property type="entry name" value="Duplicated hybrid motif"/>
    <property type="match status" value="1"/>
</dbReference>
<feature type="domain" description="M23ase beta-sheet core" evidence="3">
    <location>
        <begin position="334"/>
        <end position="429"/>
    </location>
</feature>
<keyword evidence="1" id="KW-0175">Coiled coil</keyword>
<dbReference type="InterPro" id="IPR050570">
    <property type="entry name" value="Cell_wall_metabolism_enzyme"/>
</dbReference>
<dbReference type="InterPro" id="IPR016047">
    <property type="entry name" value="M23ase_b-sheet_dom"/>
</dbReference>
<dbReference type="PANTHER" id="PTHR21666">
    <property type="entry name" value="PEPTIDASE-RELATED"/>
    <property type="match status" value="1"/>
</dbReference>
<feature type="coiled-coil region" evidence="1">
    <location>
        <begin position="136"/>
        <end position="218"/>
    </location>
</feature>
<dbReference type="GO" id="GO:0004222">
    <property type="term" value="F:metalloendopeptidase activity"/>
    <property type="evidence" value="ECO:0007669"/>
    <property type="project" value="TreeGrafter"/>
</dbReference>
<evidence type="ECO:0000259" key="3">
    <source>
        <dbReference type="Pfam" id="PF01551"/>
    </source>
</evidence>
<keyword evidence="2" id="KW-0472">Membrane</keyword>
<evidence type="ECO:0000256" key="2">
    <source>
        <dbReference type="SAM" id="Phobius"/>
    </source>
</evidence>
<evidence type="ECO:0000256" key="1">
    <source>
        <dbReference type="SAM" id="Coils"/>
    </source>
</evidence>
<reference evidence="5 6" key="1">
    <citation type="submission" date="2016-10" db="EMBL/GenBank/DDBJ databases">
        <authorList>
            <person name="de Groot N.N."/>
        </authorList>
    </citation>
    <scope>NUCLEOTIDE SEQUENCE [LARGE SCALE GENOMIC DNA]</scope>
    <source>
        <strain evidence="5 6">DSM 25294</strain>
    </source>
</reference>
<evidence type="ECO:0000259" key="4">
    <source>
        <dbReference type="Pfam" id="PF19353"/>
    </source>
</evidence>
<keyword evidence="2" id="KW-1133">Transmembrane helix</keyword>
<sequence length="440" mass="49420">MRTRLSDRIHNILEPWFPEQRLFLRSENDSTRFIRLRPGTQALILFGSAATVAWAIIASSVLLMESIGADNVREQASRDRALYEERLNELSDARDVAEAEALAAHMRFNAALGQISTMQSQLLQSEDLRRELETGIDVIQTTLRRTMNERDAAREKTEEVVAILEGRAEQEAERNSLTEVDATLAFLNDALERTASERDDMEREAELALEEAEEAKFERDLILDRNDKIFTQLEEALTVSVEPLEKMFSKAGLPPSRLLDAVRRGYSGQGGPLTPITFSTKGVEPSPDEARANDLLKGLDQMNLYRIAAEKAPFAMPLRDSFRFTSPYGPRWGRMHNGTDFASGHGTPIYSTADGVVIKAGWHSGFGRMVKIRHEFGIETWYGHMSRLRVSEGQRVSKGQRIGDMGNTGRSTGTHLHYEVHVNGKPVNPMNFIKAAKDVF</sequence>
<feature type="domain" description="DUF5930" evidence="4">
    <location>
        <begin position="1"/>
        <end position="323"/>
    </location>
</feature>
<name>A0A1G8J9A2_9RHOB</name>
<keyword evidence="6" id="KW-1185">Reference proteome</keyword>
<dbReference type="Pfam" id="PF19353">
    <property type="entry name" value="DUF5930"/>
    <property type="match status" value="1"/>
</dbReference>
<dbReference type="Proteomes" id="UP000199382">
    <property type="component" value="Unassembled WGS sequence"/>
</dbReference>
<evidence type="ECO:0000313" key="6">
    <source>
        <dbReference type="Proteomes" id="UP000199382"/>
    </source>
</evidence>
<proteinExistence type="predicted"/>
<feature type="coiled-coil region" evidence="1">
    <location>
        <begin position="73"/>
        <end position="100"/>
    </location>
</feature>
<dbReference type="RefSeq" id="WP_093147812.1">
    <property type="nucleotide sequence ID" value="NZ_FNEK01000001.1"/>
</dbReference>
<feature type="transmembrane region" description="Helical" evidence="2">
    <location>
        <begin position="42"/>
        <end position="64"/>
    </location>
</feature>
<organism evidence="5 6">
    <name type="scientific">Aliiruegeria lutimaris</name>
    <dbReference type="NCBI Taxonomy" id="571298"/>
    <lineage>
        <taxon>Bacteria</taxon>
        <taxon>Pseudomonadati</taxon>
        <taxon>Pseudomonadota</taxon>
        <taxon>Alphaproteobacteria</taxon>
        <taxon>Rhodobacterales</taxon>
        <taxon>Roseobacteraceae</taxon>
        <taxon>Aliiruegeria</taxon>
    </lineage>
</organism>
<dbReference type="AlphaFoldDB" id="A0A1G8J9A2"/>
<dbReference type="InterPro" id="IPR045974">
    <property type="entry name" value="DUF5930"/>
</dbReference>
<keyword evidence="5" id="KW-0378">Hydrolase</keyword>
<evidence type="ECO:0000313" key="5">
    <source>
        <dbReference type="EMBL" id="SDI27643.1"/>
    </source>
</evidence>
<dbReference type="EMBL" id="FNEK01000001">
    <property type="protein sequence ID" value="SDI27643.1"/>
    <property type="molecule type" value="Genomic_DNA"/>
</dbReference>